<dbReference type="AlphaFoldDB" id="A0A8X8WS77"/>
<dbReference type="PANTHER" id="PTHR31338">
    <property type="entry name" value="POLYKETIDE CYCLASE/DEHYDRASE AND LIPID TRANSPORT SUPERFAMILY PROTEIN"/>
    <property type="match status" value="1"/>
</dbReference>
<dbReference type="Proteomes" id="UP000298416">
    <property type="component" value="Unassembled WGS sequence"/>
</dbReference>
<dbReference type="EMBL" id="PNBA02000015">
    <property type="protein sequence ID" value="KAG6399985.1"/>
    <property type="molecule type" value="Genomic_DNA"/>
</dbReference>
<evidence type="ECO:0000313" key="2">
    <source>
        <dbReference type="EMBL" id="KAG6399985.1"/>
    </source>
</evidence>
<name>A0A8X8WS77_SALSN</name>
<reference evidence="2" key="2">
    <citation type="submission" date="2020-08" db="EMBL/GenBank/DDBJ databases">
        <title>Plant Genome Project.</title>
        <authorList>
            <person name="Zhang R.-G."/>
        </authorList>
    </citation>
    <scope>NUCLEOTIDE SEQUENCE</scope>
    <source>
        <strain evidence="2">Huo1</strain>
        <tissue evidence="2">Leaf</tissue>
    </source>
</reference>
<keyword evidence="3" id="KW-1185">Reference proteome</keyword>
<dbReference type="SMART" id="SM01037">
    <property type="entry name" value="Bet_v_1"/>
    <property type="match status" value="1"/>
</dbReference>
<reference evidence="2" key="1">
    <citation type="submission" date="2018-01" db="EMBL/GenBank/DDBJ databases">
        <authorList>
            <person name="Mao J.F."/>
        </authorList>
    </citation>
    <scope>NUCLEOTIDE SEQUENCE</scope>
    <source>
        <strain evidence="2">Huo1</strain>
        <tissue evidence="2">Leaf</tissue>
    </source>
</reference>
<dbReference type="PANTHER" id="PTHR31338:SF16">
    <property type="entry name" value="POLYKETIDE CYCLASE_DEHYDRASE AND LIPID TRANSPORT SUPERFAMILY PROTEIN"/>
    <property type="match status" value="1"/>
</dbReference>
<proteinExistence type="predicted"/>
<dbReference type="Pfam" id="PF00407">
    <property type="entry name" value="Bet_v_1"/>
    <property type="match status" value="1"/>
</dbReference>
<gene>
    <name evidence="2" type="ORF">SASPL_141473</name>
</gene>
<evidence type="ECO:0000259" key="1">
    <source>
        <dbReference type="SMART" id="SM01037"/>
    </source>
</evidence>
<evidence type="ECO:0000313" key="3">
    <source>
        <dbReference type="Proteomes" id="UP000298416"/>
    </source>
</evidence>
<dbReference type="InterPro" id="IPR052006">
    <property type="entry name" value="MLP-like"/>
</dbReference>
<accession>A0A8X8WS77</accession>
<dbReference type="GO" id="GO:0006952">
    <property type="term" value="P:defense response"/>
    <property type="evidence" value="ECO:0007669"/>
    <property type="project" value="InterPro"/>
</dbReference>
<sequence>MVETLVTSSPIKCPADKFYNFFKLNLTDIVKIFPAVYNSGEVTEGELGVVGCITTWTYTIGIGIGGTGMRMKVLTEVIEDAAKTMKLSALEGDVLVLYKSFACTLGVSEGSAKWTIEYEKDTILSPPPEIYVPVLATLITLVDAYLLIN</sequence>
<organism evidence="2">
    <name type="scientific">Salvia splendens</name>
    <name type="common">Scarlet sage</name>
    <dbReference type="NCBI Taxonomy" id="180675"/>
    <lineage>
        <taxon>Eukaryota</taxon>
        <taxon>Viridiplantae</taxon>
        <taxon>Streptophyta</taxon>
        <taxon>Embryophyta</taxon>
        <taxon>Tracheophyta</taxon>
        <taxon>Spermatophyta</taxon>
        <taxon>Magnoliopsida</taxon>
        <taxon>eudicotyledons</taxon>
        <taxon>Gunneridae</taxon>
        <taxon>Pentapetalae</taxon>
        <taxon>asterids</taxon>
        <taxon>lamiids</taxon>
        <taxon>Lamiales</taxon>
        <taxon>Lamiaceae</taxon>
        <taxon>Nepetoideae</taxon>
        <taxon>Mentheae</taxon>
        <taxon>Salviinae</taxon>
        <taxon>Salvia</taxon>
        <taxon>Salvia subgen. Calosphace</taxon>
        <taxon>core Calosphace</taxon>
    </lineage>
</organism>
<dbReference type="InterPro" id="IPR000916">
    <property type="entry name" value="Bet_v_I/MLP"/>
</dbReference>
<dbReference type="OrthoDB" id="1567931at2759"/>
<feature type="domain" description="Bet v I/Major latex protein" evidence="1">
    <location>
        <begin position="1"/>
        <end position="149"/>
    </location>
</feature>
<comment type="caution">
    <text evidence="2">The sequence shown here is derived from an EMBL/GenBank/DDBJ whole genome shotgun (WGS) entry which is preliminary data.</text>
</comment>
<protein>
    <recommendedName>
        <fullName evidence="1">Bet v I/Major latex protein domain-containing protein</fullName>
    </recommendedName>
</protein>